<keyword evidence="4" id="KW-1185">Reference proteome</keyword>
<dbReference type="RefSeq" id="WP_380202377.1">
    <property type="nucleotide sequence ID" value="NZ_JBHTEK010000001.1"/>
</dbReference>
<comment type="caution">
    <text evidence="3">The sequence shown here is derived from an EMBL/GenBank/DDBJ whole genome shotgun (WGS) entry which is preliminary data.</text>
</comment>
<evidence type="ECO:0000259" key="2">
    <source>
        <dbReference type="PROSITE" id="PS50930"/>
    </source>
</evidence>
<sequence length="126" mass="14327">MLSESNFLRIHRSFIVALDKIRTYSARHMEVPGAELPIGRLFHERTEEVLRGRPPGRCKRSPRPFASNHGPEGPGIAKRHRHRTGRVIGLNAGEKRLSERAGPQEVPATSLEIRLLDVLQRPRPFQ</sequence>
<dbReference type="Gene3D" id="2.40.50.1020">
    <property type="entry name" value="LytTr DNA-binding domain"/>
    <property type="match status" value="1"/>
</dbReference>
<feature type="domain" description="HTH LytTR-type" evidence="2">
    <location>
        <begin position="1"/>
        <end position="22"/>
    </location>
</feature>
<accession>A0ABW2U2S5</accession>
<reference evidence="4" key="1">
    <citation type="journal article" date="2019" name="Int. J. Syst. Evol. Microbiol.">
        <title>The Global Catalogue of Microorganisms (GCM) 10K type strain sequencing project: providing services to taxonomists for standard genome sequencing and annotation.</title>
        <authorList>
            <consortium name="The Broad Institute Genomics Platform"/>
            <consortium name="The Broad Institute Genome Sequencing Center for Infectious Disease"/>
            <person name="Wu L."/>
            <person name="Ma J."/>
        </authorList>
    </citation>
    <scope>NUCLEOTIDE SEQUENCE [LARGE SCALE GENOMIC DNA]</scope>
    <source>
        <strain evidence="4">JCM 19635</strain>
    </source>
</reference>
<proteinExistence type="predicted"/>
<evidence type="ECO:0000313" key="3">
    <source>
        <dbReference type="EMBL" id="MFC7667665.1"/>
    </source>
</evidence>
<dbReference type="PROSITE" id="PS50930">
    <property type="entry name" value="HTH_LYTTR"/>
    <property type="match status" value="1"/>
</dbReference>
<evidence type="ECO:0000313" key="4">
    <source>
        <dbReference type="Proteomes" id="UP001596513"/>
    </source>
</evidence>
<name>A0ABW2U2S5_9BACT</name>
<dbReference type="Pfam" id="PF04397">
    <property type="entry name" value="LytTR"/>
    <property type="match status" value="1"/>
</dbReference>
<evidence type="ECO:0000256" key="1">
    <source>
        <dbReference type="SAM" id="MobiDB-lite"/>
    </source>
</evidence>
<dbReference type="InterPro" id="IPR007492">
    <property type="entry name" value="LytTR_DNA-bd_dom"/>
</dbReference>
<feature type="region of interest" description="Disordered" evidence="1">
    <location>
        <begin position="50"/>
        <end position="85"/>
    </location>
</feature>
<organism evidence="3 4">
    <name type="scientific">Hymenobacter humi</name>
    <dbReference type="NCBI Taxonomy" id="1411620"/>
    <lineage>
        <taxon>Bacteria</taxon>
        <taxon>Pseudomonadati</taxon>
        <taxon>Bacteroidota</taxon>
        <taxon>Cytophagia</taxon>
        <taxon>Cytophagales</taxon>
        <taxon>Hymenobacteraceae</taxon>
        <taxon>Hymenobacter</taxon>
    </lineage>
</organism>
<keyword evidence="3" id="KW-0238">DNA-binding</keyword>
<dbReference type="GO" id="GO:0003677">
    <property type="term" value="F:DNA binding"/>
    <property type="evidence" value="ECO:0007669"/>
    <property type="project" value="UniProtKB-KW"/>
</dbReference>
<dbReference type="Proteomes" id="UP001596513">
    <property type="component" value="Unassembled WGS sequence"/>
</dbReference>
<gene>
    <name evidence="3" type="ORF">ACFQT0_09905</name>
</gene>
<protein>
    <submittedName>
        <fullName evidence="3">LytTR family transcriptional regulator DNA-binding domain-containing protein</fullName>
    </submittedName>
</protein>
<dbReference type="EMBL" id="JBHTEK010000001">
    <property type="protein sequence ID" value="MFC7667665.1"/>
    <property type="molecule type" value="Genomic_DNA"/>
</dbReference>